<evidence type="ECO:0000256" key="6">
    <source>
        <dbReference type="RuleBase" id="RU003910"/>
    </source>
</evidence>
<organism evidence="8 9">
    <name type="scientific">Leptospira kobayashii</name>
    <dbReference type="NCBI Taxonomy" id="1917830"/>
    <lineage>
        <taxon>Bacteria</taxon>
        <taxon>Pseudomonadati</taxon>
        <taxon>Spirochaetota</taxon>
        <taxon>Spirochaetia</taxon>
        <taxon>Leptospirales</taxon>
        <taxon>Leptospiraceae</taxon>
        <taxon>Leptospira</taxon>
    </lineage>
</organism>
<keyword evidence="2 5" id="KW-0689">Ribosomal protein</keyword>
<dbReference type="NCBIfam" id="TIGR00165">
    <property type="entry name" value="S18"/>
    <property type="match status" value="1"/>
</dbReference>
<protein>
    <recommendedName>
        <fullName evidence="4 5">Small ribosomal subunit protein bS18</fullName>
    </recommendedName>
</protein>
<dbReference type="SUPFAM" id="SSF46911">
    <property type="entry name" value="Ribosomal protein S18"/>
    <property type="match status" value="1"/>
</dbReference>
<evidence type="ECO:0000256" key="1">
    <source>
        <dbReference type="ARBA" id="ARBA00005589"/>
    </source>
</evidence>
<dbReference type="HAMAP" id="MF_00270">
    <property type="entry name" value="Ribosomal_bS18"/>
    <property type="match status" value="1"/>
</dbReference>
<feature type="compositionally biased region" description="Basic and acidic residues" evidence="7">
    <location>
        <begin position="23"/>
        <end position="35"/>
    </location>
</feature>
<dbReference type="PANTHER" id="PTHR13479">
    <property type="entry name" value="30S RIBOSOMAL PROTEIN S18"/>
    <property type="match status" value="1"/>
</dbReference>
<name>A0ABM7UKE0_9LEPT</name>
<dbReference type="Gene3D" id="4.10.640.10">
    <property type="entry name" value="Ribosomal protein S18"/>
    <property type="match status" value="1"/>
</dbReference>
<dbReference type="Proteomes" id="UP000245263">
    <property type="component" value="Chromosome 1"/>
</dbReference>
<accession>A0ABM7UKE0</accession>
<reference evidence="8 9" key="1">
    <citation type="submission" date="2021-08" db="EMBL/GenBank/DDBJ databases">
        <title>Complete genome sequence of Leptospira kobayashii strain E30.</title>
        <authorList>
            <person name="Nakao R."/>
            <person name="Nakamura S."/>
            <person name="Masuzawa T."/>
            <person name="Koizumi N."/>
        </authorList>
    </citation>
    <scope>NUCLEOTIDE SEQUENCE [LARGE SCALE GENOMIC DNA]</scope>
    <source>
        <strain evidence="8 9">E30</strain>
    </source>
</reference>
<dbReference type="PRINTS" id="PR00974">
    <property type="entry name" value="RIBOSOMALS18"/>
</dbReference>
<sequence>MSDLKDDSRDSRDNMDAMDDDEKGGFRGKDGEGKFGRKNAKYKKKVCKFCADKALLAGLDYKRVDILERFVTNRGKIIPRRITGSCAKHQRVLAREIRKSRSIGLLPFKVL</sequence>
<feature type="compositionally biased region" description="Basic and acidic residues" evidence="7">
    <location>
        <begin position="1"/>
        <end position="15"/>
    </location>
</feature>
<comment type="subunit">
    <text evidence="5">Part of the 30S ribosomal subunit. Forms a tight heterodimer with protein bS6.</text>
</comment>
<evidence type="ECO:0000313" key="9">
    <source>
        <dbReference type="Proteomes" id="UP000245263"/>
    </source>
</evidence>
<dbReference type="PANTHER" id="PTHR13479:SF40">
    <property type="entry name" value="SMALL RIBOSOMAL SUBUNIT PROTEIN BS18M"/>
    <property type="match status" value="1"/>
</dbReference>
<comment type="similarity">
    <text evidence="1 5 6">Belongs to the bacterial ribosomal protein bS18 family.</text>
</comment>
<proteinExistence type="inferred from homology"/>
<evidence type="ECO:0000256" key="4">
    <source>
        <dbReference type="ARBA" id="ARBA00035141"/>
    </source>
</evidence>
<dbReference type="PROSITE" id="PS00057">
    <property type="entry name" value="RIBOSOMAL_S18"/>
    <property type="match status" value="1"/>
</dbReference>
<comment type="function">
    <text evidence="5">Binds as a heterodimer with protein bS6 to the central domain of the 16S rRNA, where it helps stabilize the platform of the 30S subunit.</text>
</comment>
<gene>
    <name evidence="5" type="primary">rpsR</name>
    <name evidence="8" type="ORF">LPTSP3_g22420</name>
</gene>
<dbReference type="InterPro" id="IPR036870">
    <property type="entry name" value="Ribosomal_bS18_sf"/>
</dbReference>
<feature type="region of interest" description="Disordered" evidence="7">
    <location>
        <begin position="1"/>
        <end position="36"/>
    </location>
</feature>
<keyword evidence="5" id="KW-0699">rRNA-binding</keyword>
<keyword evidence="3 5" id="KW-0687">Ribonucleoprotein</keyword>
<evidence type="ECO:0000256" key="2">
    <source>
        <dbReference type="ARBA" id="ARBA00022980"/>
    </source>
</evidence>
<evidence type="ECO:0000313" key="8">
    <source>
        <dbReference type="EMBL" id="BDA79312.1"/>
    </source>
</evidence>
<evidence type="ECO:0000256" key="3">
    <source>
        <dbReference type="ARBA" id="ARBA00023274"/>
    </source>
</evidence>
<evidence type="ECO:0000256" key="5">
    <source>
        <dbReference type="HAMAP-Rule" id="MF_00270"/>
    </source>
</evidence>
<evidence type="ECO:0000256" key="7">
    <source>
        <dbReference type="SAM" id="MobiDB-lite"/>
    </source>
</evidence>
<keyword evidence="5" id="KW-0694">RNA-binding</keyword>
<dbReference type="InterPro" id="IPR018275">
    <property type="entry name" value="Ribosomal_bS18_CS"/>
</dbReference>
<keyword evidence="9" id="KW-1185">Reference proteome</keyword>
<dbReference type="EMBL" id="AP025028">
    <property type="protein sequence ID" value="BDA79312.1"/>
    <property type="molecule type" value="Genomic_DNA"/>
</dbReference>
<dbReference type="InterPro" id="IPR001648">
    <property type="entry name" value="Ribosomal_bS18"/>
</dbReference>
<dbReference type="Pfam" id="PF01084">
    <property type="entry name" value="Ribosomal_S18"/>
    <property type="match status" value="1"/>
</dbReference>